<reference evidence="1" key="1">
    <citation type="submission" date="2022-12" db="EMBL/GenBank/DDBJ databases">
        <title>Genome Sequence of Lasiodiplodia mahajangana.</title>
        <authorList>
            <person name="Buettner E."/>
        </authorList>
    </citation>
    <scope>NUCLEOTIDE SEQUENCE</scope>
    <source>
        <strain evidence="1">VT137</strain>
    </source>
</reference>
<comment type="caution">
    <text evidence="1">The sequence shown here is derived from an EMBL/GenBank/DDBJ whole genome shotgun (WGS) entry which is preliminary data.</text>
</comment>
<dbReference type="Proteomes" id="UP001153332">
    <property type="component" value="Unassembled WGS sequence"/>
</dbReference>
<accession>A0ACC2JBX7</accession>
<evidence type="ECO:0000313" key="1">
    <source>
        <dbReference type="EMBL" id="KAJ8124877.1"/>
    </source>
</evidence>
<protein>
    <submittedName>
        <fullName evidence="1">Uncharacterized protein</fullName>
    </submittedName>
</protein>
<sequence>MGKQGGIDMSDPRKSKTFSRPDLVHLAHTVFGADGLEPEQAQKLAQADIDEAHQSISAWLTEWLQSAELSICAIESAGPNAESQRSLREVQENLRVRRGSVTSLFEIISAHERPNTQYHKIITELDNLHQTLTEFIPKLARIQSPSATRWFDPSTPGFRLRTLIVPSKRKDAIDETLDNFKNMAMVLQTLSTSLRLAAALEEKRLAETRRLMRDFESYKQNLCSPKPLDRPFHQRRYRQSKVKPIVAMEDEVRRIYSQTDQDYDTA</sequence>
<name>A0ACC2JBX7_9PEZI</name>
<gene>
    <name evidence="1" type="ORF">O1611_g8763</name>
</gene>
<proteinExistence type="predicted"/>
<dbReference type="EMBL" id="JAPUUL010002705">
    <property type="protein sequence ID" value="KAJ8124877.1"/>
    <property type="molecule type" value="Genomic_DNA"/>
</dbReference>
<keyword evidence="2" id="KW-1185">Reference proteome</keyword>
<evidence type="ECO:0000313" key="2">
    <source>
        <dbReference type="Proteomes" id="UP001153332"/>
    </source>
</evidence>
<organism evidence="1 2">
    <name type="scientific">Lasiodiplodia mahajangana</name>
    <dbReference type="NCBI Taxonomy" id="1108764"/>
    <lineage>
        <taxon>Eukaryota</taxon>
        <taxon>Fungi</taxon>
        <taxon>Dikarya</taxon>
        <taxon>Ascomycota</taxon>
        <taxon>Pezizomycotina</taxon>
        <taxon>Dothideomycetes</taxon>
        <taxon>Dothideomycetes incertae sedis</taxon>
        <taxon>Botryosphaeriales</taxon>
        <taxon>Botryosphaeriaceae</taxon>
        <taxon>Lasiodiplodia</taxon>
    </lineage>
</organism>